<keyword evidence="4 7" id="KW-0812">Transmembrane</keyword>
<dbReference type="PROSITE" id="PS50928">
    <property type="entry name" value="ABC_TM1"/>
    <property type="match status" value="1"/>
</dbReference>
<evidence type="ECO:0000259" key="8">
    <source>
        <dbReference type="PROSITE" id="PS50928"/>
    </source>
</evidence>
<feature type="transmembrane region" description="Helical" evidence="7">
    <location>
        <begin position="27"/>
        <end position="52"/>
    </location>
</feature>
<keyword evidence="6 7" id="KW-0472">Membrane</keyword>
<evidence type="ECO:0000256" key="6">
    <source>
        <dbReference type="ARBA" id="ARBA00023136"/>
    </source>
</evidence>
<dbReference type="PANTHER" id="PTHR43744">
    <property type="entry name" value="ABC TRANSPORTER PERMEASE PROTEIN MG189-RELATED-RELATED"/>
    <property type="match status" value="1"/>
</dbReference>
<keyword evidence="5 7" id="KW-1133">Transmembrane helix</keyword>
<gene>
    <name evidence="9" type="ORF">GPX89_12665</name>
</gene>
<dbReference type="InterPro" id="IPR035906">
    <property type="entry name" value="MetI-like_sf"/>
</dbReference>
<proteinExistence type="inferred from homology"/>
<organism evidence="9 10">
    <name type="scientific">Nocardia terrae</name>
    <dbReference type="NCBI Taxonomy" id="2675851"/>
    <lineage>
        <taxon>Bacteria</taxon>
        <taxon>Bacillati</taxon>
        <taxon>Actinomycetota</taxon>
        <taxon>Actinomycetes</taxon>
        <taxon>Mycobacteriales</taxon>
        <taxon>Nocardiaceae</taxon>
        <taxon>Nocardia</taxon>
    </lineage>
</organism>
<name>A0A7K1UUQ9_9NOCA</name>
<evidence type="ECO:0000256" key="3">
    <source>
        <dbReference type="ARBA" id="ARBA00022475"/>
    </source>
</evidence>
<dbReference type="GO" id="GO:0005886">
    <property type="term" value="C:plasma membrane"/>
    <property type="evidence" value="ECO:0007669"/>
    <property type="project" value="UniProtKB-SubCell"/>
</dbReference>
<dbReference type="InterPro" id="IPR000515">
    <property type="entry name" value="MetI-like"/>
</dbReference>
<protein>
    <submittedName>
        <fullName evidence="9">ABC transporter permease subunit</fullName>
    </submittedName>
</protein>
<dbReference type="RefSeq" id="WP_157387655.1">
    <property type="nucleotide sequence ID" value="NZ_WRPP01000002.1"/>
</dbReference>
<evidence type="ECO:0000256" key="7">
    <source>
        <dbReference type="RuleBase" id="RU363032"/>
    </source>
</evidence>
<keyword evidence="3" id="KW-1003">Cell membrane</keyword>
<evidence type="ECO:0000256" key="1">
    <source>
        <dbReference type="ARBA" id="ARBA00004651"/>
    </source>
</evidence>
<dbReference type="CDD" id="cd06261">
    <property type="entry name" value="TM_PBP2"/>
    <property type="match status" value="1"/>
</dbReference>
<dbReference type="SUPFAM" id="SSF161098">
    <property type="entry name" value="MetI-like"/>
    <property type="match status" value="1"/>
</dbReference>
<reference evidence="9 10" key="1">
    <citation type="submission" date="2019-12" db="EMBL/GenBank/DDBJ databases">
        <title>Nocardia sp. nov. ET3-3 isolated from soil.</title>
        <authorList>
            <person name="Kanchanasin P."/>
            <person name="Tanasupawat S."/>
            <person name="Yuki M."/>
            <person name="Kudo T."/>
        </authorList>
    </citation>
    <scope>NUCLEOTIDE SEQUENCE [LARGE SCALE GENOMIC DNA]</scope>
    <source>
        <strain evidence="9 10">ET3-3</strain>
    </source>
</reference>
<feature type="transmembrane region" description="Helical" evidence="7">
    <location>
        <begin position="262"/>
        <end position="279"/>
    </location>
</feature>
<comment type="subcellular location">
    <subcellularLocation>
        <location evidence="1 7">Cell membrane</location>
        <topology evidence="1 7">Multi-pass membrane protein</topology>
    </subcellularLocation>
</comment>
<dbReference type="EMBL" id="WRPP01000002">
    <property type="protein sequence ID" value="MVU78093.1"/>
    <property type="molecule type" value="Genomic_DNA"/>
</dbReference>
<evidence type="ECO:0000313" key="9">
    <source>
        <dbReference type="EMBL" id="MVU78093.1"/>
    </source>
</evidence>
<dbReference type="AlphaFoldDB" id="A0A7K1UUQ9"/>
<comment type="similarity">
    <text evidence="7">Belongs to the binding-protein-dependent transport system permease family.</text>
</comment>
<dbReference type="Pfam" id="PF00528">
    <property type="entry name" value="BPD_transp_1"/>
    <property type="match status" value="1"/>
</dbReference>
<evidence type="ECO:0000313" key="10">
    <source>
        <dbReference type="Proteomes" id="UP000466794"/>
    </source>
</evidence>
<dbReference type="GO" id="GO:0055085">
    <property type="term" value="P:transmembrane transport"/>
    <property type="evidence" value="ECO:0007669"/>
    <property type="project" value="InterPro"/>
</dbReference>
<feature type="transmembrane region" description="Helical" evidence="7">
    <location>
        <begin position="123"/>
        <end position="145"/>
    </location>
</feature>
<sequence>MTVVDTKPRNTAATASAPRRRRDLSRWLLLAVLAALAVMMLLPFGIVVINAFKTPEEYATDGPLGLPHSLYTGGLSTFWDRVDFGHVLLNSLLISATVAVAAVVLSILNAYALGIGRVRGRAWIVAAFLIANTVPQEGLIYPLYYAAKALNLYDSPWAVIIAFGVIQSAFGTYLFTSVLSSFPRELVEAAEIDGAGRWATLWRVVVPISRPTLLVLFVFFFIWTWNELFIPMVMLVSSANQTVPVALAVVQGEKTMDATMTSASALLGLLPAVAFFLIFQRTLSRGLTVGALK</sequence>
<feature type="transmembrane region" description="Helical" evidence="7">
    <location>
        <begin position="200"/>
        <end position="223"/>
    </location>
</feature>
<feature type="transmembrane region" description="Helical" evidence="7">
    <location>
        <begin position="229"/>
        <end position="250"/>
    </location>
</feature>
<evidence type="ECO:0000256" key="2">
    <source>
        <dbReference type="ARBA" id="ARBA00022448"/>
    </source>
</evidence>
<keyword evidence="2 7" id="KW-0813">Transport</keyword>
<feature type="transmembrane region" description="Helical" evidence="7">
    <location>
        <begin position="87"/>
        <end position="111"/>
    </location>
</feature>
<evidence type="ECO:0000256" key="4">
    <source>
        <dbReference type="ARBA" id="ARBA00022692"/>
    </source>
</evidence>
<comment type="caution">
    <text evidence="9">The sequence shown here is derived from an EMBL/GenBank/DDBJ whole genome shotgun (WGS) entry which is preliminary data.</text>
</comment>
<accession>A0A7K1UUQ9</accession>
<keyword evidence="10" id="KW-1185">Reference proteome</keyword>
<dbReference type="Proteomes" id="UP000466794">
    <property type="component" value="Unassembled WGS sequence"/>
</dbReference>
<dbReference type="Gene3D" id="1.10.3720.10">
    <property type="entry name" value="MetI-like"/>
    <property type="match status" value="1"/>
</dbReference>
<feature type="domain" description="ABC transmembrane type-1" evidence="8">
    <location>
        <begin position="88"/>
        <end position="279"/>
    </location>
</feature>
<feature type="transmembrane region" description="Helical" evidence="7">
    <location>
        <begin position="157"/>
        <end position="179"/>
    </location>
</feature>
<evidence type="ECO:0000256" key="5">
    <source>
        <dbReference type="ARBA" id="ARBA00022989"/>
    </source>
</evidence>
<dbReference type="PANTHER" id="PTHR43744:SF12">
    <property type="entry name" value="ABC TRANSPORTER PERMEASE PROTEIN MG189-RELATED"/>
    <property type="match status" value="1"/>
</dbReference>